<protein>
    <submittedName>
        <fullName evidence="1">Uncharacterized protein</fullName>
    </submittedName>
</protein>
<proteinExistence type="predicted"/>
<accession>A0A384WK95</accession>
<evidence type="ECO:0000313" key="1">
    <source>
        <dbReference type="EMBL" id="ATI19498.1"/>
    </source>
</evidence>
<dbReference type="Proteomes" id="UP000259921">
    <property type="component" value="Segment"/>
</dbReference>
<evidence type="ECO:0000313" key="2">
    <source>
        <dbReference type="Proteomes" id="UP000259921"/>
    </source>
</evidence>
<sequence length="92" mass="10062">MASQKIDIFPARLGLPSQLNKAFKKAGLSVVILDKSPRGSVASRGDQNFVCYRVDFQSVSKCGDGSDARPASMAFTHNTKTHRVTLTEIDYL</sequence>
<reference evidence="1 2" key="1">
    <citation type="submission" date="2017-08" db="EMBL/GenBank/DDBJ databases">
        <title>Complete genome sequence of bacteriophage vB_VpaS_KF6.</title>
        <authorList>
            <person name="Yu J."/>
            <person name="Kwak S.-J."/>
            <person name="Lim J.-A."/>
            <person name="Chang H.-J."/>
        </authorList>
    </citation>
    <scope>NUCLEOTIDE SEQUENCE [LARGE SCALE GENOMIC DNA]</scope>
</reference>
<dbReference type="EMBL" id="MF754116">
    <property type="protein sequence ID" value="ATI19498.1"/>
    <property type="molecule type" value="Genomic_DNA"/>
</dbReference>
<name>A0A384WK95_9CAUD</name>
<gene>
    <name evidence="1" type="ORF">KF6_090</name>
</gene>
<organism evidence="1 2">
    <name type="scientific">Vibrio phage vB_VpaS_KF6</name>
    <dbReference type="NCBI Taxonomy" id="2041477"/>
    <lineage>
        <taxon>Viruses</taxon>
        <taxon>Duplodnaviria</taxon>
        <taxon>Heunggongvirae</taxon>
        <taxon>Uroviricota</taxon>
        <taxon>Caudoviricetes</taxon>
        <taxon>Mardecavirus</taxon>
        <taxon>Mardecavirus SSP002</taxon>
    </lineage>
</organism>